<evidence type="ECO:0000256" key="1">
    <source>
        <dbReference type="SAM" id="MobiDB-lite"/>
    </source>
</evidence>
<feature type="compositionally biased region" description="Pro residues" evidence="1">
    <location>
        <begin position="328"/>
        <end position="376"/>
    </location>
</feature>
<dbReference type="Pfam" id="PF05257">
    <property type="entry name" value="CHAP"/>
    <property type="match status" value="1"/>
</dbReference>
<accession>A0A2C8YAD6</accession>
<evidence type="ECO:0000313" key="4">
    <source>
        <dbReference type="Proteomes" id="UP000219440"/>
    </source>
</evidence>
<dbReference type="InterPro" id="IPR007921">
    <property type="entry name" value="CHAP_dom"/>
</dbReference>
<dbReference type="AlphaFoldDB" id="A0A2C8YAD6"/>
<dbReference type="Proteomes" id="UP000219440">
    <property type="component" value="Unassembled WGS sequence"/>
</dbReference>
<feature type="region of interest" description="Disordered" evidence="1">
    <location>
        <begin position="323"/>
        <end position="392"/>
    </location>
</feature>
<organism evidence="3 4">
    <name type="scientific">Salinibacterium xinjiangense</name>
    <dbReference type="NCBI Taxonomy" id="386302"/>
    <lineage>
        <taxon>Bacteria</taxon>
        <taxon>Bacillati</taxon>
        <taxon>Actinomycetota</taxon>
        <taxon>Actinomycetes</taxon>
        <taxon>Micrococcales</taxon>
        <taxon>Microbacteriaceae</taxon>
        <taxon>Salinibacterium</taxon>
    </lineage>
</organism>
<proteinExistence type="predicted"/>
<protein>
    <submittedName>
        <fullName evidence="3">CHAP domain-containing protein</fullName>
    </submittedName>
</protein>
<dbReference type="PRINTS" id="PR01217">
    <property type="entry name" value="PRICHEXTENSN"/>
</dbReference>
<dbReference type="SUPFAM" id="SSF54001">
    <property type="entry name" value="Cysteine proteinases"/>
    <property type="match status" value="1"/>
</dbReference>
<name>A0A2C8YAD6_9MICO</name>
<gene>
    <name evidence="3" type="ORF">SAMN06296378_0198</name>
</gene>
<keyword evidence="4" id="KW-1185">Reference proteome</keyword>
<evidence type="ECO:0000259" key="2">
    <source>
        <dbReference type="PROSITE" id="PS50911"/>
    </source>
</evidence>
<feature type="domain" description="Peptidase C51" evidence="2">
    <location>
        <begin position="122"/>
        <end position="252"/>
    </location>
</feature>
<reference evidence="3 4" key="1">
    <citation type="submission" date="2017-09" db="EMBL/GenBank/DDBJ databases">
        <authorList>
            <person name="Ehlers B."/>
            <person name="Leendertz F.H."/>
        </authorList>
    </citation>
    <scope>NUCLEOTIDE SEQUENCE [LARGE SCALE GENOMIC DNA]</scope>
    <source>
        <strain evidence="3 4">CGMCC 1.05381</strain>
    </source>
</reference>
<dbReference type="Gene3D" id="3.90.1720.10">
    <property type="entry name" value="endopeptidase domain like (from Nostoc punctiforme)"/>
    <property type="match status" value="1"/>
</dbReference>
<evidence type="ECO:0000313" key="3">
    <source>
        <dbReference type="EMBL" id="SOE47135.1"/>
    </source>
</evidence>
<feature type="compositionally biased region" description="Low complexity" evidence="1">
    <location>
        <begin position="377"/>
        <end position="392"/>
    </location>
</feature>
<dbReference type="InterPro" id="IPR038765">
    <property type="entry name" value="Papain-like_cys_pep_sf"/>
</dbReference>
<dbReference type="PROSITE" id="PS50911">
    <property type="entry name" value="CHAP"/>
    <property type="match status" value="1"/>
</dbReference>
<sequence length="657" mass="67439">MWERGCGSGGCAERSAAVTPGLRRRLSATVRKVNGDLWCRKEFANGCAIVTGARAVRAAGWHHSEVSIGRNLRTRLGAVTASAVLAIIVGSLTPAGVAAAPTAPGAIALSRTVVVCTTDSCDGGLWQAARGASDQISYWGMGAGHNCTNFVAWKLISNGVSRPNIGLGDAGQWAESAIANGIGVDRVPAVGAVAQWDAYASNVGMYGHVAYVEKVNADGTILISEDAWRPNNKGGPLTFKTVDAATVSNFIHFGDTNRWIREVIFGAPTPVSVAPVEEQAVQPGDVAPSIPPQEIPHPSFVLPGEAPANPFILPAPLGGIAGWTVPDAVPPTPEPTPEPTTAPGAPEPTPVPSEPTPEPVPTGPAPAPVDPTPVPAETPTLTPTPTALPLTGEPGAPVWQERSTGLLTQPSAMSAVAMRAVDAGDSVTGTAVAASTQLVFADGGTLKTATRSVDGWAVTDTAIPSRSRKLVAVDMGGASPQVVSIDDGQLFLTAASRTGWQKMPTGIKVSGEIAALDTGGLWPTIMVSQNGKLFQVRRGMAGWKVTDTGIAVTGDITAVNVGGSLPQVFAIEGGVLQQVWADALGWHRKSTGIEADGAISAVVVDGAVQVILNEDGVVNQVTLDSSGWHRFSTAIRAGAESTPVDIGLDHPLIIQAG</sequence>
<dbReference type="EMBL" id="OCST01000001">
    <property type="protein sequence ID" value="SOE47135.1"/>
    <property type="molecule type" value="Genomic_DNA"/>
</dbReference>